<sequence length="119" mass="13166">GLPMSIEQWEAASKAFESGTIEKCTDAELRAHLLSLANQSIQNASIQHRDVIRGLTLNHLILQRHIDRLDRQNTRTQCWFMALAVASLIGTAAQVYYAVRPSASPAPVAQQPAHVAPRR</sequence>
<feature type="transmembrane region" description="Helical" evidence="1">
    <location>
        <begin position="78"/>
        <end position="99"/>
    </location>
</feature>
<name>A0AB73I321_AQUAC</name>
<dbReference type="AlphaFoldDB" id="A0AB73I321"/>
<evidence type="ECO:0000313" key="3">
    <source>
        <dbReference type="Proteomes" id="UP001158058"/>
    </source>
</evidence>
<reference evidence="2" key="1">
    <citation type="submission" date="2022-09" db="EMBL/GenBank/DDBJ databases">
        <title>Intensive care unit water sources are persistently colonized with multi-drug resistant bacteria and are the site of extensive horizontal gene transfer of antibiotic resistance genes.</title>
        <authorList>
            <person name="Diorio-Toth L."/>
        </authorList>
    </citation>
    <scope>NUCLEOTIDE SEQUENCE</scope>
    <source>
        <strain evidence="2">GD04146</strain>
    </source>
</reference>
<protein>
    <submittedName>
        <fullName evidence="2">Uncharacterized protein</fullName>
    </submittedName>
</protein>
<evidence type="ECO:0000313" key="2">
    <source>
        <dbReference type="EMBL" id="MDH0144612.1"/>
    </source>
</evidence>
<dbReference type="EMBL" id="JAODZF010000019">
    <property type="protein sequence ID" value="MDH0144612.1"/>
    <property type="molecule type" value="Genomic_DNA"/>
</dbReference>
<dbReference type="RefSeq" id="WP_280003450.1">
    <property type="nucleotide sequence ID" value="NZ_JAODZF010000019.1"/>
</dbReference>
<keyword evidence="1" id="KW-0812">Transmembrane</keyword>
<accession>A0AB73I321</accession>
<keyword evidence="1" id="KW-0472">Membrane</keyword>
<evidence type="ECO:0000256" key="1">
    <source>
        <dbReference type="SAM" id="Phobius"/>
    </source>
</evidence>
<feature type="non-terminal residue" evidence="2">
    <location>
        <position position="1"/>
    </location>
</feature>
<comment type="caution">
    <text evidence="2">The sequence shown here is derived from an EMBL/GenBank/DDBJ whole genome shotgun (WGS) entry which is preliminary data.</text>
</comment>
<dbReference type="Proteomes" id="UP001158058">
    <property type="component" value="Unassembled WGS sequence"/>
</dbReference>
<proteinExistence type="predicted"/>
<keyword evidence="1" id="KW-1133">Transmembrane helix</keyword>
<gene>
    <name evidence="2" type="ORF">N7380_20045</name>
</gene>
<organism evidence="2 3">
    <name type="scientific">Aquipseudomonas alcaligenes</name>
    <name type="common">Pseudomonas alcaligenes</name>
    <dbReference type="NCBI Taxonomy" id="43263"/>
    <lineage>
        <taxon>Bacteria</taxon>
        <taxon>Pseudomonadati</taxon>
        <taxon>Pseudomonadota</taxon>
        <taxon>Gammaproteobacteria</taxon>
        <taxon>Pseudomonadales</taxon>
        <taxon>Pseudomonadaceae</taxon>
        <taxon>Aquipseudomonas</taxon>
    </lineage>
</organism>